<evidence type="ECO:0000313" key="2">
    <source>
        <dbReference type="Proteomes" id="UP000005819"/>
    </source>
</evidence>
<dbReference type="Proteomes" id="UP000005819">
    <property type="component" value="Unassembled WGS sequence"/>
</dbReference>
<dbReference type="AlphaFoldDB" id="B0MXS9"/>
<accession>B0MXS9</accession>
<dbReference type="HOGENOM" id="CLU_3283828_0_0_10"/>
<organism evidence="1 2">
    <name type="scientific">Alistipes putredinis DSM 17216</name>
    <dbReference type="NCBI Taxonomy" id="445970"/>
    <lineage>
        <taxon>Bacteria</taxon>
        <taxon>Pseudomonadati</taxon>
        <taxon>Bacteroidota</taxon>
        <taxon>Bacteroidia</taxon>
        <taxon>Bacteroidales</taxon>
        <taxon>Rikenellaceae</taxon>
        <taxon>Alistipes</taxon>
    </lineage>
</organism>
<dbReference type="EMBL" id="ABFK02000020">
    <property type="protein sequence ID" value="EDS02415.1"/>
    <property type="molecule type" value="Genomic_DNA"/>
</dbReference>
<name>B0MXS9_9BACT</name>
<reference evidence="1" key="2">
    <citation type="submission" date="2013-09" db="EMBL/GenBank/DDBJ databases">
        <title>Draft genome sequence of Alistipes putredinis (DSM 17216).</title>
        <authorList>
            <person name="Sudarsanam P."/>
            <person name="Ley R."/>
            <person name="Guruge J."/>
            <person name="Turnbaugh P.J."/>
            <person name="Mahowald M."/>
            <person name="Liep D."/>
            <person name="Gordon J."/>
        </authorList>
    </citation>
    <scope>NUCLEOTIDE SEQUENCE</scope>
    <source>
        <strain evidence="1">DSM 17216</strain>
    </source>
</reference>
<protein>
    <submittedName>
        <fullName evidence="1">Uncharacterized protein</fullName>
    </submittedName>
</protein>
<gene>
    <name evidence="1" type="ORF">ALIPUT_01941</name>
</gene>
<comment type="caution">
    <text evidence="1">The sequence shown here is derived from an EMBL/GenBank/DDBJ whole genome shotgun (WGS) entry which is preliminary data.</text>
</comment>
<evidence type="ECO:0000313" key="1">
    <source>
        <dbReference type="EMBL" id="EDS02415.1"/>
    </source>
</evidence>
<reference evidence="1" key="1">
    <citation type="submission" date="2007-10" db="EMBL/GenBank/DDBJ databases">
        <authorList>
            <person name="Fulton L."/>
            <person name="Clifton S."/>
            <person name="Fulton B."/>
            <person name="Xu J."/>
            <person name="Minx P."/>
            <person name="Pepin K.H."/>
            <person name="Johnson M."/>
            <person name="Thiruvilangam P."/>
            <person name="Bhonagiri V."/>
            <person name="Nash W.E."/>
            <person name="Mardis E.R."/>
            <person name="Wilson R.K."/>
        </authorList>
    </citation>
    <scope>NUCLEOTIDE SEQUENCE [LARGE SCALE GENOMIC DNA]</scope>
    <source>
        <strain evidence="1">DSM 17216</strain>
    </source>
</reference>
<sequence length="40" mass="4595">MLRGKVENRPKRGFGWNLASDNDPQDRGFLLESASSRYII</sequence>
<proteinExistence type="predicted"/>
<keyword evidence="2" id="KW-1185">Reference proteome</keyword>